<dbReference type="GO" id="GO:0008270">
    <property type="term" value="F:zinc ion binding"/>
    <property type="evidence" value="ECO:0007669"/>
    <property type="project" value="UniProtKB-KW"/>
</dbReference>
<dbReference type="InterPro" id="IPR027266">
    <property type="entry name" value="TrmE/GcvT-like"/>
</dbReference>
<comment type="similarity">
    <text evidence="1">Belongs to the TRAFAC class TrmE-Era-EngA-EngB-Septin-like GTPase superfamily. TrmE GTPase family.</text>
</comment>
<dbReference type="PANTHER" id="PTHR42714:SF2">
    <property type="entry name" value="TRNA MODIFICATION GTPASE GTPBP3, MITOCHONDRIAL"/>
    <property type="match status" value="1"/>
</dbReference>
<keyword evidence="7 10" id="KW-0862">Zinc</keyword>
<dbReference type="Gene3D" id="1.20.120.430">
    <property type="entry name" value="tRNA modification GTPase MnmE domain 2"/>
    <property type="match status" value="1"/>
</dbReference>
<dbReference type="HAMAP" id="MF_00379">
    <property type="entry name" value="GTPase_MnmE"/>
    <property type="match status" value="1"/>
</dbReference>
<keyword evidence="2" id="KW-0819">tRNA processing</keyword>
<dbReference type="SUPFAM" id="SSF47923">
    <property type="entry name" value="Ypt/Rab-GAP domain of gyp1p"/>
    <property type="match status" value="2"/>
</dbReference>
<evidence type="ECO:0000256" key="4">
    <source>
        <dbReference type="ARBA" id="ARBA00022737"/>
    </source>
</evidence>
<keyword evidence="3 10" id="KW-0479">Metal-binding</keyword>
<keyword evidence="6 10" id="KW-0863">Zinc-finger</keyword>
<comment type="caution">
    <text evidence="14">The sequence shown here is derived from an EMBL/GenBank/DDBJ whole genome shotgun (WGS) entry which is preliminary data.</text>
</comment>
<dbReference type="InterPro" id="IPR025867">
    <property type="entry name" value="MnmE_helical"/>
</dbReference>
<dbReference type="InterPro" id="IPR012677">
    <property type="entry name" value="Nucleotide-bd_a/b_plait_sf"/>
</dbReference>
<dbReference type="Pfam" id="PF00642">
    <property type="entry name" value="zf-CCCH"/>
    <property type="match status" value="1"/>
</dbReference>
<dbReference type="CDD" id="cd14858">
    <property type="entry name" value="TrmE_N"/>
    <property type="match status" value="1"/>
</dbReference>
<reference evidence="14 15" key="1">
    <citation type="submission" date="2016-10" db="EMBL/GenBank/DDBJ databases">
        <title>The genome of Paramicrosporidium saccamoebae is the missing link in understanding Cryptomycota and Microsporidia evolution.</title>
        <authorList>
            <person name="Quandt C.A."/>
            <person name="Beaudet D."/>
            <person name="Corsaro D."/>
            <person name="Michel R."/>
            <person name="Corradi N."/>
            <person name="James T."/>
        </authorList>
    </citation>
    <scope>NUCLEOTIDE SEQUENCE [LARGE SCALE GENOMIC DNA]</scope>
    <source>
        <strain evidence="14 15">KSL3</strain>
    </source>
</reference>
<keyword evidence="8" id="KW-0342">GTP-binding</keyword>
<dbReference type="NCBIfam" id="NF003661">
    <property type="entry name" value="PRK05291.1-3"/>
    <property type="match status" value="1"/>
</dbReference>
<dbReference type="PROSITE" id="PS50102">
    <property type="entry name" value="RRM"/>
    <property type="match status" value="1"/>
</dbReference>
<dbReference type="InterPro" id="IPR004520">
    <property type="entry name" value="GTPase_MnmE"/>
</dbReference>
<dbReference type="PANTHER" id="PTHR42714">
    <property type="entry name" value="TRNA MODIFICATION GTPASE GTPBP3"/>
    <property type="match status" value="1"/>
</dbReference>
<dbReference type="SMART" id="SM00164">
    <property type="entry name" value="TBC"/>
    <property type="match status" value="1"/>
</dbReference>
<evidence type="ECO:0000256" key="2">
    <source>
        <dbReference type="ARBA" id="ARBA00022694"/>
    </source>
</evidence>
<dbReference type="InterPro" id="IPR027417">
    <property type="entry name" value="P-loop_NTPase"/>
</dbReference>
<dbReference type="InterPro" id="IPR031168">
    <property type="entry name" value="G_TrmE"/>
</dbReference>
<evidence type="ECO:0000256" key="9">
    <source>
        <dbReference type="PROSITE-ProRule" id="PRU00176"/>
    </source>
</evidence>
<dbReference type="SUPFAM" id="SSF52540">
    <property type="entry name" value="P-loop containing nucleoside triphosphate hydrolases"/>
    <property type="match status" value="1"/>
</dbReference>
<name>A0A2H9TIQ1_9FUNG</name>
<keyword evidence="4" id="KW-0677">Repeat</keyword>
<dbReference type="PROSITE" id="PS50086">
    <property type="entry name" value="TBC_RABGAP"/>
    <property type="match status" value="1"/>
</dbReference>
<evidence type="ECO:0000256" key="5">
    <source>
        <dbReference type="ARBA" id="ARBA00022741"/>
    </source>
</evidence>
<proteinExistence type="inferred from homology"/>
<dbReference type="InterPro" id="IPR035979">
    <property type="entry name" value="RBD_domain_sf"/>
</dbReference>
<evidence type="ECO:0000313" key="14">
    <source>
        <dbReference type="EMBL" id="PJF17642.1"/>
    </source>
</evidence>
<evidence type="ECO:0000259" key="11">
    <source>
        <dbReference type="PROSITE" id="PS50086"/>
    </source>
</evidence>
<dbReference type="InterPro" id="IPR027368">
    <property type="entry name" value="MnmE_dom2"/>
</dbReference>
<dbReference type="GO" id="GO:0005525">
    <property type="term" value="F:GTP binding"/>
    <property type="evidence" value="ECO:0007669"/>
    <property type="project" value="UniProtKB-KW"/>
</dbReference>
<dbReference type="AlphaFoldDB" id="A0A2H9TIQ1"/>
<dbReference type="InterPro" id="IPR000195">
    <property type="entry name" value="Rab-GAP-TBC_dom"/>
</dbReference>
<dbReference type="Gene3D" id="3.40.50.300">
    <property type="entry name" value="P-loop containing nucleotide triphosphate hydrolases"/>
    <property type="match status" value="1"/>
</dbReference>
<feature type="domain" description="Rab-GAP TBC" evidence="11">
    <location>
        <begin position="636"/>
        <end position="832"/>
    </location>
</feature>
<dbReference type="GO" id="GO:0002098">
    <property type="term" value="P:tRNA wobble uridine modification"/>
    <property type="evidence" value="ECO:0007669"/>
    <property type="project" value="TreeGrafter"/>
</dbReference>
<evidence type="ECO:0000313" key="15">
    <source>
        <dbReference type="Proteomes" id="UP000240830"/>
    </source>
</evidence>
<evidence type="ECO:0000259" key="12">
    <source>
        <dbReference type="PROSITE" id="PS50102"/>
    </source>
</evidence>
<dbReference type="NCBIfam" id="TIGR00231">
    <property type="entry name" value="small_GTP"/>
    <property type="match status" value="1"/>
</dbReference>
<dbReference type="InterPro" id="IPR035969">
    <property type="entry name" value="Rab-GAP_TBC_sf"/>
</dbReference>
<dbReference type="STRING" id="1246581.A0A2H9TIQ1"/>
<evidence type="ECO:0000256" key="10">
    <source>
        <dbReference type="PROSITE-ProRule" id="PRU00723"/>
    </source>
</evidence>
<dbReference type="Pfam" id="PF10396">
    <property type="entry name" value="TrmE_N"/>
    <property type="match status" value="1"/>
</dbReference>
<feature type="domain" description="C3H1-type" evidence="13">
    <location>
        <begin position="984"/>
        <end position="1011"/>
    </location>
</feature>
<dbReference type="SMART" id="SM00361">
    <property type="entry name" value="RRM_1"/>
    <property type="match status" value="1"/>
</dbReference>
<dbReference type="GO" id="GO:0003723">
    <property type="term" value="F:RNA binding"/>
    <property type="evidence" value="ECO:0007669"/>
    <property type="project" value="UniProtKB-UniRule"/>
</dbReference>
<dbReference type="PRINTS" id="PR01848">
    <property type="entry name" value="U2AUXFACTOR"/>
</dbReference>
<dbReference type="SUPFAM" id="SSF103025">
    <property type="entry name" value="Folate-binding domain"/>
    <property type="match status" value="1"/>
</dbReference>
<evidence type="ECO:0000256" key="6">
    <source>
        <dbReference type="ARBA" id="ARBA00022771"/>
    </source>
</evidence>
<dbReference type="FunFam" id="3.30.70.330:FF:000066">
    <property type="entry name" value="Splicing factor u2af 23 kDa subunit"/>
    <property type="match status" value="1"/>
</dbReference>
<dbReference type="GO" id="GO:0005739">
    <property type="term" value="C:mitochondrion"/>
    <property type="evidence" value="ECO:0007669"/>
    <property type="project" value="TreeGrafter"/>
</dbReference>
<sequence>MRRHVNLFSKFPGKKPLRVNNTVSSEILVKRPPQTDETTSNKALLAGDTIFALATAQGRAGVGVIRVSGSDTLEVLRAILPAYKFSQIVSDPRRLVRTEIFDTTRLLDDGMAVFFKAELHIHSSKAIISSMYRKLGSIPMVRLAEAGEFSRRAFANGKINLAQIEGLADLIKAETEEQRKLAISHVSGSLTNSFEEWRRSVISAMAQTEAWIDFSEDELIETDTMNVVCQQITHLVSDIREQIERAKFGKVIRDGFKIALCGPPNAGKSSLLNVLARREAAIVSPIAGTTRDVLQVHMDMSGYPIILSDTAGINDLSEDAIEREGIKRAIQAAADADHVLFTIGADMLDNPGEWIDTLDHFDPDQTDFILNKIDLSVCISLQTLLPVKFSKCKIFEASSICPTPFITQFESHIKEKIAKMDSGQSSPVIANERQLCHARDALAHLCNFLASQGDVVIAAEQLRQAANCIGRITGHIDSEDVLDADDGITLVWGQAENFSEPLLCSAKALLAGQEASAVSGLLPSTITKIPSGIVAHAVSDIDSSTLLITLREPVNGQATFLFHPVENEMFAVQLLECTKSHQPDMDDAVFGIFDTFSKVSRFYYNTARSLLGAEDTSRRPRSPRDAHINPWIVERGSDKESRPEHWKRLFPKSSEHDYKELAAMAERTLHEEVINRIKKDVCRTDRTMDFYYPEVHDMEQDLELPNLAALYRILLSYAYLHEKTINYVQGMNDIASPILYVMQNEEDAFRVFECVMETHQDYFVENGQHTRNQLGLLAAMLQVADPVLHDRFGFSRDNSELFICYRWLLLLLKREVGFESFPIILETIFSCPTPSYELFIALALLLTYRDELLKFGHRFDLTLQIGACRHGDKCSRKHVKPNYSVTLLIPNIYLNPAHDVSCALSPDQLQQHFDLFFEDMYVELAVKYGEIEEMVICDNIGDHLIGNVYVRFKYEDAAGKAVEDLNKRWYAGRPIFAELSPVTDFRESCCRQYENGECNRGGYCNFMHLKYPNRELKKELFASQVESIKTKGK</sequence>
<dbReference type="GO" id="GO:0089701">
    <property type="term" value="C:U2AF complex"/>
    <property type="evidence" value="ECO:0007669"/>
    <property type="project" value="InterPro"/>
</dbReference>
<protein>
    <submittedName>
        <fullName evidence="14">tRNA modification GTPase TrmE</fullName>
    </submittedName>
</protein>
<dbReference type="EMBL" id="MTSL01000168">
    <property type="protein sequence ID" value="PJF17642.1"/>
    <property type="molecule type" value="Genomic_DNA"/>
</dbReference>
<dbReference type="SMART" id="SM00356">
    <property type="entry name" value="ZnF_C3H1"/>
    <property type="match status" value="2"/>
</dbReference>
<evidence type="ECO:0000256" key="7">
    <source>
        <dbReference type="ARBA" id="ARBA00022833"/>
    </source>
</evidence>
<dbReference type="Gene3D" id="1.10.8.270">
    <property type="entry name" value="putative rabgap domain of human tbc1 domain family member 14 like domains"/>
    <property type="match status" value="1"/>
</dbReference>
<dbReference type="GO" id="GO:0003924">
    <property type="term" value="F:GTPase activity"/>
    <property type="evidence" value="ECO:0007669"/>
    <property type="project" value="InterPro"/>
</dbReference>
<dbReference type="OrthoDB" id="423462at2759"/>
<feature type="zinc finger region" description="C3H1-type" evidence="10">
    <location>
        <begin position="984"/>
        <end position="1011"/>
    </location>
</feature>
<evidence type="ECO:0000256" key="1">
    <source>
        <dbReference type="ARBA" id="ARBA00011043"/>
    </source>
</evidence>
<evidence type="ECO:0000256" key="3">
    <source>
        <dbReference type="ARBA" id="ARBA00022723"/>
    </source>
</evidence>
<evidence type="ECO:0000259" key="13">
    <source>
        <dbReference type="PROSITE" id="PS50103"/>
    </source>
</evidence>
<dbReference type="Gene3D" id="3.30.70.330">
    <property type="match status" value="1"/>
</dbReference>
<dbReference type="InterPro" id="IPR005225">
    <property type="entry name" value="Small_GTP-bd"/>
</dbReference>
<dbReference type="InterPro" id="IPR000504">
    <property type="entry name" value="RRM_dom"/>
</dbReference>
<dbReference type="GO" id="GO:0000398">
    <property type="term" value="P:mRNA splicing, via spliceosome"/>
    <property type="evidence" value="ECO:0007669"/>
    <property type="project" value="InterPro"/>
</dbReference>
<dbReference type="InterPro" id="IPR018948">
    <property type="entry name" value="GTP-bd_TrmE_N"/>
</dbReference>
<dbReference type="GO" id="GO:0030488">
    <property type="term" value="P:tRNA methylation"/>
    <property type="evidence" value="ECO:0007669"/>
    <property type="project" value="TreeGrafter"/>
</dbReference>
<dbReference type="CDD" id="cd12538">
    <property type="entry name" value="RRM_U2AF35"/>
    <property type="match status" value="1"/>
</dbReference>
<evidence type="ECO:0000256" key="8">
    <source>
        <dbReference type="ARBA" id="ARBA00023134"/>
    </source>
</evidence>
<accession>A0A2H9TIQ1</accession>
<dbReference type="SUPFAM" id="SSF54928">
    <property type="entry name" value="RNA-binding domain, RBD"/>
    <property type="match status" value="1"/>
</dbReference>
<dbReference type="InterPro" id="IPR006073">
    <property type="entry name" value="GTP-bd"/>
</dbReference>
<keyword evidence="15" id="KW-1185">Reference proteome</keyword>
<dbReference type="InterPro" id="IPR003954">
    <property type="entry name" value="RRM_euk-type"/>
</dbReference>
<keyword evidence="5" id="KW-0547">Nucleotide-binding</keyword>
<dbReference type="SUPFAM" id="SSF116878">
    <property type="entry name" value="TrmE connector domain"/>
    <property type="match status" value="1"/>
</dbReference>
<keyword evidence="9" id="KW-0694">RNA-binding</keyword>
<dbReference type="CDD" id="cd04164">
    <property type="entry name" value="trmE"/>
    <property type="match status" value="1"/>
</dbReference>
<feature type="domain" description="RRM" evidence="12">
    <location>
        <begin position="885"/>
        <end position="982"/>
    </location>
</feature>
<dbReference type="Pfam" id="PF01926">
    <property type="entry name" value="MMR_HSR1"/>
    <property type="match status" value="1"/>
</dbReference>
<dbReference type="Proteomes" id="UP000240830">
    <property type="component" value="Unassembled WGS sequence"/>
</dbReference>
<dbReference type="Gene3D" id="1.10.472.80">
    <property type="entry name" value="Ypt/Rab-GAP domain of gyp1p, domain 3"/>
    <property type="match status" value="1"/>
</dbReference>
<dbReference type="PROSITE" id="PS50103">
    <property type="entry name" value="ZF_C3H1"/>
    <property type="match status" value="1"/>
</dbReference>
<dbReference type="Gene3D" id="3.30.1360.120">
    <property type="entry name" value="Probable tRNA modification gtpase trme, domain 1"/>
    <property type="match status" value="1"/>
</dbReference>
<dbReference type="InterPro" id="IPR000571">
    <property type="entry name" value="Znf_CCCH"/>
</dbReference>
<dbReference type="InterPro" id="IPR009145">
    <property type="entry name" value="U2AF_small"/>
</dbReference>
<gene>
    <name evidence="14" type="ORF">PSACC_02532</name>
</gene>
<dbReference type="Pfam" id="PF12631">
    <property type="entry name" value="MnmE_helical"/>
    <property type="match status" value="1"/>
</dbReference>
<dbReference type="Pfam" id="PF00566">
    <property type="entry name" value="RabGAP-TBC"/>
    <property type="match status" value="1"/>
</dbReference>
<organism evidence="14 15">
    <name type="scientific">Paramicrosporidium saccamoebae</name>
    <dbReference type="NCBI Taxonomy" id="1246581"/>
    <lineage>
        <taxon>Eukaryota</taxon>
        <taxon>Fungi</taxon>
        <taxon>Fungi incertae sedis</taxon>
        <taxon>Cryptomycota</taxon>
        <taxon>Cryptomycota incertae sedis</taxon>
        <taxon>Paramicrosporidium</taxon>
    </lineage>
</organism>